<dbReference type="Pfam" id="PF00005">
    <property type="entry name" value="ABC_tran"/>
    <property type="match status" value="1"/>
</dbReference>
<sequence>MAALPNRPKGRSLKDLRMVWRFALRHPTQIAIAGFALLVAAAATSGIPYSFKLIIDKGFAGGGDMGDIGRWFEYLLMLVVIMAAATALRFYFVSWIGERTVADIRLAVHRNLLRLSPGFFEENRPAEITSRITVDTTIIEQVVGSSVSIALRNIVMGAACVVILFALAPKLAGLMLLGVPLVVVPITFLGRRVRSISTRSQDRIAEVGSVTSEVLGAMKIVQAFGQQGRETSRFTDAVERVFATAKRRILLRAMMTGIVILLMFGAITMIIWQGAIDVAAGRMTGGTIAAFVLYGGLLAGAFGALSEVYGDLLRAAGASQRLAELLEAKPDIEAPANPATLPVPPRGELAFDRVTFHYPTRPETSALNDFSLVVKPRERLAVVGPSGAGKTTLFQLAERFYDPQSGRVLLDGVDLTAADPADIRDRISLVPQDNVIFAASARDNLRYGAWDASEDQLWQAARDANAEEFLRALPQGLDTFMGEGGARLSGGQRQRIAIARALLRDAPLLLLDEATSALDAESERLVQDALDRLMADRTTIVIAHRLATVRAADRIVVMDAGRIVEEGTHATLTARGGLYARLARLQFEDRAA</sequence>
<dbReference type="InterPro" id="IPR017871">
    <property type="entry name" value="ABC_transporter-like_CS"/>
</dbReference>
<dbReference type="GO" id="GO:0016887">
    <property type="term" value="F:ATP hydrolysis activity"/>
    <property type="evidence" value="ECO:0007669"/>
    <property type="project" value="InterPro"/>
</dbReference>
<evidence type="ECO:0000259" key="10">
    <source>
        <dbReference type="PROSITE" id="PS50929"/>
    </source>
</evidence>
<evidence type="ECO:0000256" key="1">
    <source>
        <dbReference type="ARBA" id="ARBA00004651"/>
    </source>
</evidence>
<name>A0A7G9SGJ7_9SPHN</name>
<feature type="domain" description="ABC transmembrane type-1" evidence="10">
    <location>
        <begin position="31"/>
        <end position="314"/>
    </location>
</feature>
<evidence type="ECO:0000313" key="11">
    <source>
        <dbReference type="EMBL" id="QNN66972.1"/>
    </source>
</evidence>
<evidence type="ECO:0000256" key="6">
    <source>
        <dbReference type="ARBA" id="ARBA00023136"/>
    </source>
</evidence>
<accession>A0A7G9SGJ7</accession>
<protein>
    <submittedName>
        <fullName evidence="11">ATP-binding cassette domain-containing protein</fullName>
    </submittedName>
</protein>
<evidence type="ECO:0000313" key="12">
    <source>
        <dbReference type="Proteomes" id="UP000515971"/>
    </source>
</evidence>
<evidence type="ECO:0000259" key="9">
    <source>
        <dbReference type="PROSITE" id="PS50893"/>
    </source>
</evidence>
<dbReference type="AlphaFoldDB" id="A0A7G9SGJ7"/>
<keyword evidence="4 11" id="KW-0067">ATP-binding</keyword>
<dbReference type="SUPFAM" id="SSF52540">
    <property type="entry name" value="P-loop containing nucleoside triphosphate hydrolases"/>
    <property type="match status" value="1"/>
</dbReference>
<feature type="transmembrane region" description="Helical" evidence="8">
    <location>
        <begin position="149"/>
        <end position="168"/>
    </location>
</feature>
<evidence type="ECO:0000256" key="2">
    <source>
        <dbReference type="ARBA" id="ARBA00022692"/>
    </source>
</evidence>
<keyword evidence="2 8" id="KW-0812">Transmembrane</keyword>
<comment type="subcellular location">
    <subcellularLocation>
        <location evidence="1">Cell membrane</location>
        <topology evidence="1">Multi-pass membrane protein</topology>
    </subcellularLocation>
</comment>
<dbReference type="KEGG" id="slut:H9L13_10030"/>
<dbReference type="GO" id="GO:0005524">
    <property type="term" value="F:ATP binding"/>
    <property type="evidence" value="ECO:0007669"/>
    <property type="project" value="UniProtKB-KW"/>
</dbReference>
<feature type="transmembrane region" description="Helical" evidence="8">
    <location>
        <begin position="174"/>
        <end position="193"/>
    </location>
</feature>
<proteinExistence type="predicted"/>
<evidence type="ECO:0000256" key="7">
    <source>
        <dbReference type="ARBA" id="ARBA00024725"/>
    </source>
</evidence>
<comment type="function">
    <text evidence="7">Part of an ABC transporter complex. Transmembrane domains (TMD) form a pore in the inner membrane and the ATP-binding domain (NBD) is responsible for energy generation.</text>
</comment>
<dbReference type="PROSITE" id="PS50893">
    <property type="entry name" value="ABC_TRANSPORTER_2"/>
    <property type="match status" value="1"/>
</dbReference>
<dbReference type="Gene3D" id="3.40.50.300">
    <property type="entry name" value="P-loop containing nucleotide triphosphate hydrolases"/>
    <property type="match status" value="1"/>
</dbReference>
<feature type="transmembrane region" description="Helical" evidence="8">
    <location>
        <begin position="71"/>
        <end position="92"/>
    </location>
</feature>
<dbReference type="InterPro" id="IPR039421">
    <property type="entry name" value="Type_1_exporter"/>
</dbReference>
<evidence type="ECO:0000256" key="8">
    <source>
        <dbReference type="SAM" id="Phobius"/>
    </source>
</evidence>
<keyword evidence="5 8" id="KW-1133">Transmembrane helix</keyword>
<dbReference type="PROSITE" id="PS00211">
    <property type="entry name" value="ABC_TRANSPORTER_1"/>
    <property type="match status" value="1"/>
</dbReference>
<dbReference type="GO" id="GO:0005886">
    <property type="term" value="C:plasma membrane"/>
    <property type="evidence" value="ECO:0007669"/>
    <property type="project" value="UniProtKB-SubCell"/>
</dbReference>
<dbReference type="FunFam" id="3.40.50.300:FF:000218">
    <property type="entry name" value="Multidrug ABC transporter ATP-binding protein"/>
    <property type="match status" value="1"/>
</dbReference>
<keyword evidence="6 8" id="KW-0472">Membrane</keyword>
<organism evidence="11 12">
    <name type="scientific">Sphingomonas lutea</name>
    <dbReference type="NCBI Taxonomy" id="1045317"/>
    <lineage>
        <taxon>Bacteria</taxon>
        <taxon>Pseudomonadati</taxon>
        <taxon>Pseudomonadota</taxon>
        <taxon>Alphaproteobacteria</taxon>
        <taxon>Sphingomonadales</taxon>
        <taxon>Sphingomonadaceae</taxon>
        <taxon>Sphingomonas</taxon>
    </lineage>
</organism>
<dbReference type="SUPFAM" id="SSF90123">
    <property type="entry name" value="ABC transporter transmembrane region"/>
    <property type="match status" value="1"/>
</dbReference>
<dbReference type="PANTHER" id="PTHR43394:SF1">
    <property type="entry name" value="ATP-BINDING CASSETTE SUB-FAMILY B MEMBER 10, MITOCHONDRIAL"/>
    <property type="match status" value="1"/>
</dbReference>
<dbReference type="InterPro" id="IPR036640">
    <property type="entry name" value="ABC1_TM_sf"/>
</dbReference>
<dbReference type="PROSITE" id="PS50929">
    <property type="entry name" value="ABC_TM1F"/>
    <property type="match status" value="1"/>
</dbReference>
<dbReference type="InterPro" id="IPR011527">
    <property type="entry name" value="ABC1_TM_dom"/>
</dbReference>
<evidence type="ECO:0000256" key="5">
    <source>
        <dbReference type="ARBA" id="ARBA00022989"/>
    </source>
</evidence>
<keyword evidence="3" id="KW-0547">Nucleotide-binding</keyword>
<dbReference type="NCBIfam" id="TIGR02204">
    <property type="entry name" value="MsbA_rel"/>
    <property type="match status" value="1"/>
</dbReference>
<keyword evidence="12" id="KW-1185">Reference proteome</keyword>
<dbReference type="RefSeq" id="WP_187537564.1">
    <property type="nucleotide sequence ID" value="NZ_BAABJT010000001.1"/>
</dbReference>
<gene>
    <name evidence="11" type="ORF">H9L13_10030</name>
</gene>
<evidence type="ECO:0000256" key="3">
    <source>
        <dbReference type="ARBA" id="ARBA00022741"/>
    </source>
</evidence>
<dbReference type="GO" id="GO:0015421">
    <property type="term" value="F:ABC-type oligopeptide transporter activity"/>
    <property type="evidence" value="ECO:0007669"/>
    <property type="project" value="TreeGrafter"/>
</dbReference>
<dbReference type="GO" id="GO:0090374">
    <property type="term" value="P:oligopeptide export from mitochondrion"/>
    <property type="evidence" value="ECO:0007669"/>
    <property type="project" value="TreeGrafter"/>
</dbReference>
<dbReference type="InterPro" id="IPR027417">
    <property type="entry name" value="P-loop_NTPase"/>
</dbReference>
<dbReference type="EMBL" id="CP060718">
    <property type="protein sequence ID" value="QNN66972.1"/>
    <property type="molecule type" value="Genomic_DNA"/>
</dbReference>
<dbReference type="Gene3D" id="1.20.1560.10">
    <property type="entry name" value="ABC transporter type 1, transmembrane domain"/>
    <property type="match status" value="1"/>
</dbReference>
<evidence type="ECO:0000256" key="4">
    <source>
        <dbReference type="ARBA" id="ARBA00022840"/>
    </source>
</evidence>
<feature type="domain" description="ABC transporter" evidence="9">
    <location>
        <begin position="349"/>
        <end position="585"/>
    </location>
</feature>
<feature type="transmembrane region" description="Helical" evidence="8">
    <location>
        <begin position="249"/>
        <end position="272"/>
    </location>
</feature>
<reference evidence="11 12" key="1">
    <citation type="submission" date="2020-08" db="EMBL/GenBank/DDBJ databases">
        <title>Genome sequence of Sphingomonas lutea KCTC 23642T.</title>
        <authorList>
            <person name="Hyun D.-W."/>
            <person name="Bae J.-W."/>
        </authorList>
    </citation>
    <scope>NUCLEOTIDE SEQUENCE [LARGE SCALE GENOMIC DNA]</scope>
    <source>
        <strain evidence="11 12">KCTC 23642</strain>
    </source>
</reference>
<dbReference type="Proteomes" id="UP000515971">
    <property type="component" value="Chromosome"/>
</dbReference>
<dbReference type="InterPro" id="IPR003439">
    <property type="entry name" value="ABC_transporter-like_ATP-bd"/>
</dbReference>
<feature type="transmembrane region" description="Helical" evidence="8">
    <location>
        <begin position="284"/>
        <end position="305"/>
    </location>
</feature>
<dbReference type="SMART" id="SM00382">
    <property type="entry name" value="AAA"/>
    <property type="match status" value="1"/>
</dbReference>
<dbReference type="InterPro" id="IPR011918">
    <property type="entry name" value="ABC_MsbA_ATP-bd"/>
</dbReference>
<dbReference type="InterPro" id="IPR003593">
    <property type="entry name" value="AAA+_ATPase"/>
</dbReference>
<feature type="transmembrane region" description="Helical" evidence="8">
    <location>
        <begin position="30"/>
        <end position="51"/>
    </location>
</feature>
<dbReference type="CDD" id="cd18575">
    <property type="entry name" value="ABC_6TM_bac_exporter_ABCB8_10_like"/>
    <property type="match status" value="1"/>
</dbReference>
<dbReference type="PANTHER" id="PTHR43394">
    <property type="entry name" value="ATP-DEPENDENT PERMEASE MDL1, MITOCHONDRIAL"/>
    <property type="match status" value="1"/>
</dbReference>
<dbReference type="Pfam" id="PF00664">
    <property type="entry name" value="ABC_membrane"/>
    <property type="match status" value="1"/>
</dbReference>